<protein>
    <submittedName>
        <fullName evidence="2">Uncharacterized protein</fullName>
    </submittedName>
</protein>
<reference evidence="2 3" key="1">
    <citation type="journal article" date="2018" name="Mol. Genet. Genomics">
        <title>The red deer Cervus elaphus genome CerEla1.0: sequencing, annotating, genes, and chromosomes.</title>
        <authorList>
            <person name="Bana N.A."/>
            <person name="Nyiri A."/>
            <person name="Nagy J."/>
            <person name="Frank K."/>
            <person name="Nagy T."/>
            <person name="Steger V."/>
            <person name="Schiller M."/>
            <person name="Lakatos P."/>
            <person name="Sugar L."/>
            <person name="Horn P."/>
            <person name="Barta E."/>
            <person name="Orosz L."/>
        </authorList>
    </citation>
    <scope>NUCLEOTIDE SEQUENCE [LARGE SCALE GENOMIC DNA]</scope>
    <source>
        <strain evidence="2">Hungarian</strain>
    </source>
</reference>
<comment type="caution">
    <text evidence="2">The sequence shown here is derived from an EMBL/GenBank/DDBJ whole genome shotgun (WGS) entry which is preliminary data.</text>
</comment>
<evidence type="ECO:0000313" key="2">
    <source>
        <dbReference type="EMBL" id="OWJ99501.1"/>
    </source>
</evidence>
<dbReference type="AlphaFoldDB" id="A0A212C0V6"/>
<sequence length="181" mass="20728">MQQRNFEVKTKKNKLRTPLELEMVAAPRRSRVYSTVENKDRVMSRIGVKVTIPEQLKRWLAPKQDPKPKFQVDVAIEDKQVPYFIHYSVGLDSRKQSPQASGYQFAETKRTSKSQSTGACRGEDAGEGRPLARSLVQCSRETLNTMLGTQQLYKFERPHTLRSLWTTLVHPCPRCTGPHIS</sequence>
<feature type="region of interest" description="Disordered" evidence="1">
    <location>
        <begin position="94"/>
        <end position="128"/>
    </location>
</feature>
<dbReference type="Proteomes" id="UP000242450">
    <property type="component" value="Chromosome X"/>
</dbReference>
<evidence type="ECO:0000313" key="3">
    <source>
        <dbReference type="Proteomes" id="UP000242450"/>
    </source>
</evidence>
<dbReference type="OrthoDB" id="124855at2759"/>
<organism evidence="2 3">
    <name type="scientific">Cervus elaphus hippelaphus</name>
    <name type="common">European red deer</name>
    <dbReference type="NCBI Taxonomy" id="46360"/>
    <lineage>
        <taxon>Eukaryota</taxon>
        <taxon>Metazoa</taxon>
        <taxon>Chordata</taxon>
        <taxon>Craniata</taxon>
        <taxon>Vertebrata</taxon>
        <taxon>Euteleostomi</taxon>
        <taxon>Mammalia</taxon>
        <taxon>Eutheria</taxon>
        <taxon>Laurasiatheria</taxon>
        <taxon>Artiodactyla</taxon>
        <taxon>Ruminantia</taxon>
        <taxon>Pecora</taxon>
        <taxon>Cervidae</taxon>
        <taxon>Cervinae</taxon>
        <taxon>Cervus</taxon>
    </lineage>
</organism>
<evidence type="ECO:0000256" key="1">
    <source>
        <dbReference type="SAM" id="MobiDB-lite"/>
    </source>
</evidence>
<gene>
    <name evidence="2" type="ORF">Celaphus_00009511</name>
</gene>
<keyword evidence="3" id="KW-1185">Reference proteome</keyword>
<dbReference type="EMBL" id="MKHE01000034">
    <property type="protein sequence ID" value="OWJ99501.1"/>
    <property type="molecule type" value="Genomic_DNA"/>
</dbReference>
<proteinExistence type="predicted"/>
<accession>A0A212C0V6</accession>
<name>A0A212C0V6_CEREH</name>